<reference evidence="7 8" key="1">
    <citation type="submission" date="2015-12" db="EMBL/GenBank/DDBJ databases">
        <title>Draft genome of Thermovenabulum gondwanense isolated from a red thermophilic microbial mat colonisisng an outflow channel of a bore well.</title>
        <authorList>
            <person name="Patel B.K."/>
        </authorList>
    </citation>
    <scope>NUCLEOTIDE SEQUENCE [LARGE SCALE GENOMIC DNA]</scope>
    <source>
        <strain evidence="7 8">R270</strain>
    </source>
</reference>
<comment type="caution">
    <text evidence="7">The sequence shown here is derived from an EMBL/GenBank/DDBJ whole genome shotgun (WGS) entry which is preliminary data.</text>
</comment>
<dbReference type="InterPro" id="IPR014777">
    <property type="entry name" value="4pyrrole_Mease_sub1"/>
</dbReference>
<dbReference type="OrthoDB" id="9780707at2"/>
<accession>A0A162MRQ5</accession>
<evidence type="ECO:0000256" key="5">
    <source>
        <dbReference type="ARBA" id="ARBA00022691"/>
    </source>
</evidence>
<dbReference type="InterPro" id="IPR050714">
    <property type="entry name" value="Cobalamin_biosynth_MTase"/>
</dbReference>
<keyword evidence="2" id="KW-0169">Cobalamin biosynthesis</keyword>
<keyword evidence="8" id="KW-1185">Reference proteome</keyword>
<organism evidence="7 8">
    <name type="scientific">Thermovenabulum gondwanense</name>
    <dbReference type="NCBI Taxonomy" id="520767"/>
    <lineage>
        <taxon>Bacteria</taxon>
        <taxon>Bacillati</taxon>
        <taxon>Bacillota</taxon>
        <taxon>Clostridia</taxon>
        <taxon>Thermosediminibacterales</taxon>
        <taxon>Thermosediminibacteraceae</taxon>
        <taxon>Thermovenabulum</taxon>
    </lineage>
</organism>
<protein>
    <submittedName>
        <fullName evidence="7">Cobalamin biosynthesis bifunctional protein CbiET</fullName>
    </submittedName>
</protein>
<name>A0A162MRQ5_9FIRM</name>
<dbReference type="GO" id="GO:0009236">
    <property type="term" value="P:cobalamin biosynthetic process"/>
    <property type="evidence" value="ECO:0007669"/>
    <property type="project" value="UniProtKB-UniPathway"/>
</dbReference>
<feature type="domain" description="Tetrapyrrole methylase" evidence="6">
    <location>
        <begin position="2"/>
        <end position="170"/>
    </location>
</feature>
<dbReference type="AlphaFoldDB" id="A0A162MRQ5"/>
<comment type="pathway">
    <text evidence="1">Cofactor biosynthesis; adenosylcobalamin biosynthesis.</text>
</comment>
<dbReference type="GO" id="GO:0008276">
    <property type="term" value="F:protein methyltransferase activity"/>
    <property type="evidence" value="ECO:0007669"/>
    <property type="project" value="InterPro"/>
</dbReference>
<dbReference type="InterPro" id="IPR035996">
    <property type="entry name" value="4pyrrol_Methylase_sf"/>
</dbReference>
<dbReference type="EMBL" id="LOHZ01000023">
    <property type="protein sequence ID" value="KYO67027.1"/>
    <property type="molecule type" value="Genomic_DNA"/>
</dbReference>
<evidence type="ECO:0000313" key="8">
    <source>
        <dbReference type="Proteomes" id="UP000075737"/>
    </source>
</evidence>
<sequence>MVLVGIGPGNPEYASVRAVEVIKSSKRVFAFKRVAESIGGLNRVECIQNLEDLLKIEGDYTLVVSGDPLLYSAADFLKRNNVKIDEIIPSISCFQYMLSKIQKNWEDASFLSFHGKNPDWTKVKNPGITIVFTDLQNTPDKISRTLFQKGFKGKIYVGFNLSYDDEIILEKIIGDEIENLSDLSLVVVEICG</sequence>
<evidence type="ECO:0000256" key="3">
    <source>
        <dbReference type="ARBA" id="ARBA00022603"/>
    </source>
</evidence>
<evidence type="ECO:0000256" key="1">
    <source>
        <dbReference type="ARBA" id="ARBA00004953"/>
    </source>
</evidence>
<dbReference type="PANTHER" id="PTHR43182">
    <property type="entry name" value="COBALT-PRECORRIN-6B C(15)-METHYLTRANSFERASE (DECARBOXYLATING)"/>
    <property type="match status" value="1"/>
</dbReference>
<dbReference type="InterPro" id="IPR000878">
    <property type="entry name" value="4pyrrol_Mease"/>
</dbReference>
<evidence type="ECO:0000259" key="6">
    <source>
        <dbReference type="Pfam" id="PF00590"/>
    </source>
</evidence>
<gene>
    <name evidence="7" type="primary">cbiET</name>
    <name evidence="7" type="ORF">ATZ99_08440</name>
</gene>
<dbReference type="PANTHER" id="PTHR43182:SF1">
    <property type="entry name" value="COBALT-PRECORRIN-7 C(5)-METHYLTRANSFERASE"/>
    <property type="match status" value="1"/>
</dbReference>
<dbReference type="SUPFAM" id="SSF53790">
    <property type="entry name" value="Tetrapyrrole methylase"/>
    <property type="match status" value="1"/>
</dbReference>
<dbReference type="InterPro" id="IPR012818">
    <property type="entry name" value="CbiE"/>
</dbReference>
<dbReference type="STRING" id="520767.ATZ99_08440"/>
<dbReference type="Gene3D" id="3.40.1010.10">
    <property type="entry name" value="Cobalt-precorrin-4 Transmethylase, Domain 1"/>
    <property type="match status" value="1"/>
</dbReference>
<dbReference type="RefSeq" id="WP_068747997.1">
    <property type="nucleotide sequence ID" value="NZ_LOHZ01000023.1"/>
</dbReference>
<dbReference type="GO" id="GO:0032259">
    <property type="term" value="P:methylation"/>
    <property type="evidence" value="ECO:0007669"/>
    <property type="project" value="UniProtKB-KW"/>
</dbReference>
<evidence type="ECO:0000256" key="2">
    <source>
        <dbReference type="ARBA" id="ARBA00022573"/>
    </source>
</evidence>
<proteinExistence type="predicted"/>
<keyword evidence="3" id="KW-0489">Methyltransferase</keyword>
<keyword evidence="5" id="KW-0949">S-adenosyl-L-methionine</keyword>
<keyword evidence="4" id="KW-0808">Transferase</keyword>
<dbReference type="CDD" id="cd11644">
    <property type="entry name" value="Precorrin-6Y-MT"/>
    <property type="match status" value="1"/>
</dbReference>
<dbReference type="Proteomes" id="UP000075737">
    <property type="component" value="Unassembled WGS sequence"/>
</dbReference>
<dbReference type="Pfam" id="PF00590">
    <property type="entry name" value="TP_methylase"/>
    <property type="match status" value="1"/>
</dbReference>
<evidence type="ECO:0000313" key="7">
    <source>
        <dbReference type="EMBL" id="KYO67027.1"/>
    </source>
</evidence>
<evidence type="ECO:0000256" key="4">
    <source>
        <dbReference type="ARBA" id="ARBA00022679"/>
    </source>
</evidence>
<dbReference type="UniPathway" id="UPA00148"/>
<dbReference type="NCBIfam" id="TIGR02467">
    <property type="entry name" value="CbiE"/>
    <property type="match status" value="1"/>
</dbReference>